<dbReference type="OrthoDB" id="5506143at2"/>
<evidence type="ECO:0000313" key="2">
    <source>
        <dbReference type="Proteomes" id="UP000322524"/>
    </source>
</evidence>
<dbReference type="Proteomes" id="UP000322524">
    <property type="component" value="Unassembled WGS sequence"/>
</dbReference>
<gene>
    <name evidence="1" type="ORF">FZC76_08770</name>
</gene>
<evidence type="ECO:0000313" key="1">
    <source>
        <dbReference type="EMBL" id="TYS69009.1"/>
    </source>
</evidence>
<dbReference type="InterPro" id="IPR014871">
    <property type="entry name" value="dUTPase/dCTP_pyrophosphatase"/>
</dbReference>
<dbReference type="AlphaFoldDB" id="A0A5D4T170"/>
<reference evidence="1 2" key="1">
    <citation type="submission" date="2019-08" db="EMBL/GenBank/DDBJ databases">
        <title>Bacillus genomes from the desert of Cuatro Cienegas, Coahuila.</title>
        <authorList>
            <person name="Olmedo-Alvarez G."/>
        </authorList>
    </citation>
    <scope>NUCLEOTIDE SEQUENCE [LARGE SCALE GENOMIC DNA]</scope>
    <source>
        <strain evidence="1 2">CH28_1T</strain>
    </source>
</reference>
<dbReference type="Gene3D" id="1.10.4010.10">
    <property type="entry name" value="Type II deoxyuridine triphosphatase"/>
    <property type="match status" value="1"/>
</dbReference>
<protein>
    <submittedName>
        <fullName evidence="1">dUTPase</fullName>
    </submittedName>
</protein>
<dbReference type="InterPro" id="IPR016947">
    <property type="entry name" value="UCP030140"/>
</dbReference>
<proteinExistence type="predicted"/>
<dbReference type="CDD" id="cd11527">
    <property type="entry name" value="NTP-PPase_dUTPase"/>
    <property type="match status" value="1"/>
</dbReference>
<dbReference type="SUPFAM" id="SSF101386">
    <property type="entry name" value="all-alpha NTP pyrophosphatases"/>
    <property type="match status" value="1"/>
</dbReference>
<dbReference type="STRING" id="79883.GCA_001636495_01704"/>
<sequence>MNLQRLYDMQRELDDKIETQHGLKKEDLVDEKILALLVELGELANETRCFKFWSVKPPAERGVILEEYVDGLHFILSLGLTFGYKGPEASRGLAEEAASLTEQFNRVFQLVSIFKDDLSEENYYLLLDSYIQLGEMLGFVWEEVEQAYLEKNQINHERQQQGY</sequence>
<accession>A0A5D4T170</accession>
<organism evidence="1 2">
    <name type="scientific">Sutcliffiella horikoshii</name>
    <dbReference type="NCBI Taxonomy" id="79883"/>
    <lineage>
        <taxon>Bacteria</taxon>
        <taxon>Bacillati</taxon>
        <taxon>Bacillota</taxon>
        <taxon>Bacilli</taxon>
        <taxon>Bacillales</taxon>
        <taxon>Bacillaceae</taxon>
        <taxon>Sutcliffiella</taxon>
    </lineage>
</organism>
<dbReference type="RefSeq" id="WP_148987846.1">
    <property type="nucleotide sequence ID" value="NZ_VTEV01000003.1"/>
</dbReference>
<dbReference type="Pfam" id="PF08761">
    <property type="entry name" value="dUTPase_2"/>
    <property type="match status" value="1"/>
</dbReference>
<dbReference type="PIRSF" id="PIRSF030140">
    <property type="entry name" value="UCP030140"/>
    <property type="match status" value="1"/>
</dbReference>
<name>A0A5D4T170_9BACI</name>
<comment type="caution">
    <text evidence="1">The sequence shown here is derived from an EMBL/GenBank/DDBJ whole genome shotgun (WGS) entry which is preliminary data.</text>
</comment>
<dbReference type="EMBL" id="VTEV01000003">
    <property type="protein sequence ID" value="TYS69009.1"/>
    <property type="molecule type" value="Genomic_DNA"/>
</dbReference>